<dbReference type="PANTHER" id="PTHR37945">
    <property type="entry name" value="EXTRACELLULAR TUNGSTATE BINDING PROTEIN"/>
    <property type="match status" value="1"/>
</dbReference>
<protein>
    <submittedName>
        <fullName evidence="2">Tungstate transport system substrate-binding protein</fullName>
    </submittedName>
</protein>
<evidence type="ECO:0000313" key="2">
    <source>
        <dbReference type="EMBL" id="SMR94799.1"/>
    </source>
</evidence>
<dbReference type="SUPFAM" id="SSF53850">
    <property type="entry name" value="Periplasmic binding protein-like II"/>
    <property type="match status" value="1"/>
</dbReference>
<dbReference type="RefSeq" id="WP_015907367.1">
    <property type="nucleotide sequence ID" value="NZ_FUZJ01000001.1"/>
</dbReference>
<gene>
    <name evidence="2" type="ORF">SAMN05216240_2278</name>
</gene>
<name>A0ABY1SB16_CALBS</name>
<dbReference type="Proteomes" id="UP000196803">
    <property type="component" value="Unassembled WGS sequence"/>
</dbReference>
<proteinExistence type="predicted"/>
<dbReference type="GeneID" id="31772179"/>
<feature type="domain" description="PBP" evidence="1">
    <location>
        <begin position="29"/>
        <end position="250"/>
    </location>
</feature>
<dbReference type="PANTHER" id="PTHR37945:SF1">
    <property type="entry name" value="EXTRACELLULAR TUNGSTATE BINDING PROTEIN"/>
    <property type="match status" value="1"/>
</dbReference>
<evidence type="ECO:0000313" key="3">
    <source>
        <dbReference type="Proteomes" id="UP000196803"/>
    </source>
</evidence>
<organism evidence="2 3">
    <name type="scientific">Caldicellulosiruptor bescii</name>
    <name type="common">Anaerocellum thermophilum</name>
    <dbReference type="NCBI Taxonomy" id="31899"/>
    <lineage>
        <taxon>Bacteria</taxon>
        <taxon>Bacillati</taxon>
        <taxon>Bacillota</taxon>
        <taxon>Bacillota incertae sedis</taxon>
        <taxon>Caldicellulosiruptorales</taxon>
        <taxon>Caldicellulosiruptoraceae</taxon>
        <taxon>Caldicellulosiruptor</taxon>
    </lineage>
</organism>
<reference evidence="2 3" key="1">
    <citation type="submission" date="2017-05" db="EMBL/GenBank/DDBJ databases">
        <authorList>
            <person name="Varghese N."/>
            <person name="Submissions S."/>
        </authorList>
    </citation>
    <scope>NUCLEOTIDE SEQUENCE [LARGE SCALE GENOMIC DNA]</scope>
    <source>
        <strain evidence="2 3">MACB1020</strain>
    </source>
</reference>
<sequence length="272" mass="31153">MKTQRYLKNVVVFFVLICVFGVSIFSGTASVKTYKIATTTSIYDSGFLDFVTPAFEKKNNVKFNFISVGSGQAVKIFKNGDADGIIIHEKSFLDELKKEKLINGYTAFVSNYFILVGPKDKKDLFKKVKSVHEAFALIRKNNFKFVSRADNSATYIRELEIWKLAKVQPDFGGYIKSGQGMGMSLNLANEKKAFILTDEATYYKMKDKLESLDVIYQNPKEQVLTNIYYFAYSPKKAELSKFASYLKSKEFKNLVSSFNQKFFKKEIYRAVK</sequence>
<dbReference type="EMBL" id="FXXC01000001">
    <property type="protein sequence ID" value="SMR94799.1"/>
    <property type="molecule type" value="Genomic_DNA"/>
</dbReference>
<dbReference type="InterPro" id="IPR052738">
    <property type="entry name" value="ABC-Tungstate_binding"/>
</dbReference>
<accession>A0ABY1SB16</accession>
<dbReference type="Pfam" id="PF12849">
    <property type="entry name" value="PBP_like_2"/>
    <property type="match status" value="1"/>
</dbReference>
<dbReference type="Gene3D" id="3.40.190.10">
    <property type="entry name" value="Periplasmic binding protein-like II"/>
    <property type="match status" value="2"/>
</dbReference>
<evidence type="ECO:0000259" key="1">
    <source>
        <dbReference type="Pfam" id="PF12849"/>
    </source>
</evidence>
<dbReference type="InterPro" id="IPR024370">
    <property type="entry name" value="PBP_domain"/>
</dbReference>
<comment type="caution">
    <text evidence="2">The sequence shown here is derived from an EMBL/GenBank/DDBJ whole genome shotgun (WGS) entry which is preliminary data.</text>
</comment>
<keyword evidence="3" id="KW-1185">Reference proteome</keyword>